<protein>
    <recommendedName>
        <fullName evidence="11">RNA polymerase II-associated protein 1</fullName>
    </recommendedName>
</protein>
<sequence>MLSRPKPGESEDDLLKFQSQFLAAGGPAAAKVVRKCDKRKGGEDTGRETSGPSEERDVVSMEDFPDLPPILTPGPSKKSKVADARVRFAEADPEDILEQHDHHITAVISKIIERDTSNATITAPVPTEEPFPRVFHRSEIPSAAIPGTGKVSIFAQKMAAKRAAEAAKKAESFSSLPQSEHLVSPTLVLPNESKSSNFKGERNEDKPHLITGEGLRNSEAHEEAQRIHKENVNKLKALSEKEILQERERLLSQLDPKLVAFLRSKNKEPGIQGNLSASIAAGGPQTVSYESSAPAAQTQASEGIPEEKEKENQTALSVDDLPVKPQKEWVHMNSVEFEKLEWTKDLPQTRQKKTKKGMQARFSLKGDLIPPDEEIPTHMGLHHHGEEAERAGYSLQELFHLSRSQFIQQRTLSLQVLGRIVKKAKQGEFTSVLKGSVLRLLLDAGFLFLLRFSIDDNIDNVISAAVSTFHALLVSPEDEEYLDMTFSWYQGTKAFPFLPNQEEEEDEEDEDMVEDSHKTAEEEKQKPKAENKSDLEVARYDSIKGLLKTKFLHRLRYILEVVRPPPTVVLNILDILTRVARHSTTACSQLLDCPRLIETIVYEFLPLQWNMPMETGDLAPTSLHGVPCSAAMKFLRVLASSSRHSAARLLHTFDMRSRLSRFAVQDPQDLPLVREEAERLSTETFRLWAIAAGYGQACDIYKELYPALIRILQSLPSKIASCKENSSAAALSIQRAAAVITLLSHVTQTAGCSAELEAQLHSAPVDSEPQIPPPAVSWDNVTGLQLIVEGCLKRCLKEVGNASSWDLLQPLTLTSFTFLASYYQAASRQPSLNTVLCNEEMEKLTEGVLLPFLNHPSVEPMWDLLGSCSAVCNPLTCSPLPESVNSIVTLSCAEGKPPLSLPGKKSPFPILTAVLNLVSSICNIHKGLISKFPFILKYKGLQNYLVKASESPTPAVTSSSNWLLRHEYHFQYFILLLFYKVTSMSSEQFHNASIFHSVSLTLLSRLLPGSEHLAQKILSTFAFNPVFIPEGSTGGPQAADLSDILHITSEGKPTPPGSAASASESPSRGVLLEQAIKDLPSIQSCYLTHFAHMEQALNHSRIVYQEKNCFVQSAMLPEARGPILPFDWPFLPLINLYNKVTNAETRGKIVNSLPPDLVNRVTRNLQWIFLLETWRPGCLQSVPTAAKLARLACVFLTGSDLFLEAPVHAYTAALTVLYSQSKHMESLKLDVPLPGLASFYDFYMDLLEQFEGVSFGDPLFGTFVLLPLQRRFSVQLKQAVFGEHVNSLRSLCVPLKEFPVPLALYTSPSEDNLNLLRLYFRTLVTGSLRQNWCPVLYVVALAHVNSFIFSQDRVAEEVDAARKNMLRKTNLLVDEGLRKHLLYFKQPSSHSLLGFELYDELPPLRQKYLKLMTEKPQHSTET</sequence>
<dbReference type="InterPro" id="IPR057989">
    <property type="entry name" value="TPR_RPAP1/MINIYO-like"/>
</dbReference>
<reference evidence="9" key="1">
    <citation type="thesis" date="2020" institute="ProQuest LLC" country="789 East Eisenhower Parkway, Ann Arbor, MI, USA">
        <title>Comparative Genomics and Chromosome Evolution.</title>
        <authorList>
            <person name="Mudd A.B."/>
        </authorList>
    </citation>
    <scope>NUCLEOTIDE SEQUENCE</scope>
    <source>
        <strain evidence="9">1538</strain>
        <tissue evidence="9">Blood</tissue>
    </source>
</reference>
<evidence type="ECO:0000259" key="6">
    <source>
        <dbReference type="Pfam" id="PF08620"/>
    </source>
</evidence>
<evidence type="ECO:0000259" key="8">
    <source>
        <dbReference type="Pfam" id="PF25766"/>
    </source>
</evidence>
<evidence type="ECO:0000256" key="3">
    <source>
        <dbReference type="ARBA" id="ARBA00023163"/>
    </source>
</evidence>
<evidence type="ECO:0000256" key="5">
    <source>
        <dbReference type="SAM" id="MobiDB-lite"/>
    </source>
</evidence>
<feature type="compositionally biased region" description="Basic and acidic residues" evidence="5">
    <location>
        <begin position="514"/>
        <end position="531"/>
    </location>
</feature>
<feature type="compositionally biased region" description="Acidic residues" evidence="5">
    <location>
        <begin position="501"/>
        <end position="513"/>
    </location>
</feature>
<evidence type="ECO:0000256" key="4">
    <source>
        <dbReference type="ARBA" id="ARBA00023242"/>
    </source>
</evidence>
<keyword evidence="3" id="KW-0804">Transcription</keyword>
<feature type="domain" description="RPAP1/MINIYO-like TPR repeats" evidence="8">
    <location>
        <begin position="1129"/>
        <end position="1354"/>
    </location>
</feature>
<dbReference type="PANTHER" id="PTHR21483:SF18">
    <property type="entry name" value="RNA POLYMERASE II-ASSOCIATED PROTEIN 1"/>
    <property type="match status" value="1"/>
</dbReference>
<name>A0AAV2ZRJ5_PYXAD</name>
<dbReference type="Pfam" id="PF08621">
    <property type="entry name" value="RPAP1_N"/>
    <property type="match status" value="1"/>
</dbReference>
<feature type="region of interest" description="Disordered" evidence="5">
    <location>
        <begin position="25"/>
        <end position="80"/>
    </location>
</feature>
<feature type="compositionally biased region" description="Basic and acidic residues" evidence="5">
    <location>
        <begin position="199"/>
        <end position="208"/>
    </location>
</feature>
<evidence type="ECO:0000313" key="9">
    <source>
        <dbReference type="EMBL" id="DBA14340.1"/>
    </source>
</evidence>
<dbReference type="GO" id="GO:0006366">
    <property type="term" value="P:transcription by RNA polymerase II"/>
    <property type="evidence" value="ECO:0007669"/>
    <property type="project" value="InterPro"/>
</dbReference>
<feature type="region of interest" description="Disordered" evidence="5">
    <location>
        <begin position="501"/>
        <end position="531"/>
    </location>
</feature>
<dbReference type="EMBL" id="DYDO01000013">
    <property type="protein sequence ID" value="DBA14340.1"/>
    <property type="molecule type" value="Genomic_DNA"/>
</dbReference>
<feature type="compositionally biased region" description="Polar residues" evidence="5">
    <location>
        <begin position="285"/>
        <end position="301"/>
    </location>
</feature>
<comment type="caution">
    <text evidence="9">The sequence shown here is derived from an EMBL/GenBank/DDBJ whole genome shotgun (WGS) entry which is preliminary data.</text>
</comment>
<evidence type="ECO:0000256" key="1">
    <source>
        <dbReference type="ARBA" id="ARBA00004123"/>
    </source>
</evidence>
<feature type="region of interest" description="Disordered" evidence="5">
    <location>
        <begin position="284"/>
        <end position="321"/>
    </location>
</feature>
<dbReference type="Pfam" id="PF08620">
    <property type="entry name" value="RPAP1_C"/>
    <property type="match status" value="1"/>
</dbReference>
<accession>A0AAV2ZRJ5</accession>
<gene>
    <name evidence="9" type="ORF">GDO54_005328</name>
</gene>
<evidence type="ECO:0000259" key="7">
    <source>
        <dbReference type="Pfam" id="PF08621"/>
    </source>
</evidence>
<evidence type="ECO:0000313" key="10">
    <source>
        <dbReference type="Proteomes" id="UP001181693"/>
    </source>
</evidence>
<dbReference type="InterPro" id="IPR039913">
    <property type="entry name" value="RPAP1/Rba50"/>
</dbReference>
<organism evidence="9 10">
    <name type="scientific">Pyxicephalus adspersus</name>
    <name type="common">African bullfrog</name>
    <dbReference type="NCBI Taxonomy" id="30357"/>
    <lineage>
        <taxon>Eukaryota</taxon>
        <taxon>Metazoa</taxon>
        <taxon>Chordata</taxon>
        <taxon>Craniata</taxon>
        <taxon>Vertebrata</taxon>
        <taxon>Euteleostomi</taxon>
        <taxon>Amphibia</taxon>
        <taxon>Batrachia</taxon>
        <taxon>Anura</taxon>
        <taxon>Neobatrachia</taxon>
        <taxon>Ranoidea</taxon>
        <taxon>Pyxicephalidae</taxon>
        <taxon>Pyxicephalinae</taxon>
        <taxon>Pyxicephalus</taxon>
    </lineage>
</organism>
<proteinExistence type="inferred from homology"/>
<keyword evidence="10" id="KW-1185">Reference proteome</keyword>
<dbReference type="Proteomes" id="UP001181693">
    <property type="component" value="Unassembled WGS sequence"/>
</dbReference>
<keyword evidence="4" id="KW-0539">Nucleus</keyword>
<dbReference type="InterPro" id="IPR013929">
    <property type="entry name" value="RPAP1_C"/>
</dbReference>
<evidence type="ECO:0008006" key="11">
    <source>
        <dbReference type="Google" id="ProtNLM"/>
    </source>
</evidence>
<evidence type="ECO:0000256" key="2">
    <source>
        <dbReference type="ARBA" id="ARBA00009953"/>
    </source>
</evidence>
<feature type="domain" description="RPAP1 N-terminal" evidence="7">
    <location>
        <begin position="225"/>
        <end position="267"/>
    </location>
</feature>
<feature type="compositionally biased region" description="Basic and acidic residues" evidence="5">
    <location>
        <begin position="39"/>
        <end position="59"/>
    </location>
</feature>
<dbReference type="PANTHER" id="PTHR21483">
    <property type="entry name" value="RNA POLYMERASE II-ASSOCIATED PROTEIN 1"/>
    <property type="match status" value="1"/>
</dbReference>
<dbReference type="Pfam" id="PF25766">
    <property type="entry name" value="TPR_RPAP1"/>
    <property type="match status" value="1"/>
</dbReference>
<comment type="similarity">
    <text evidence="2">Belongs to the RPAP1 family.</text>
</comment>
<feature type="domain" description="RPAP1 C-terminal" evidence="6">
    <location>
        <begin position="359"/>
        <end position="424"/>
    </location>
</feature>
<dbReference type="InterPro" id="IPR013930">
    <property type="entry name" value="RPAP1_N"/>
</dbReference>
<comment type="subcellular location">
    <subcellularLocation>
        <location evidence="1">Nucleus</location>
    </subcellularLocation>
</comment>
<feature type="region of interest" description="Disordered" evidence="5">
    <location>
        <begin position="190"/>
        <end position="211"/>
    </location>
</feature>